<dbReference type="Proteomes" id="UP000192796">
    <property type="component" value="Unassembled WGS sequence"/>
</dbReference>
<dbReference type="Pfam" id="PF07606">
    <property type="entry name" value="DUF1569"/>
    <property type="match status" value="1"/>
</dbReference>
<evidence type="ECO:0008006" key="3">
    <source>
        <dbReference type="Google" id="ProtNLM"/>
    </source>
</evidence>
<gene>
    <name evidence="1" type="ORF">A3860_08705</name>
</gene>
<name>A0A1V9FH73_9BACT</name>
<reference evidence="1 2" key="1">
    <citation type="submission" date="2016-03" db="EMBL/GenBank/DDBJ databases">
        <title>Niastella vici sp. nov., isolated from farmland soil.</title>
        <authorList>
            <person name="Chen L."/>
            <person name="Wang D."/>
            <person name="Yang S."/>
            <person name="Wang G."/>
        </authorList>
    </citation>
    <scope>NUCLEOTIDE SEQUENCE [LARGE SCALE GENOMIC DNA]</scope>
    <source>
        <strain evidence="1 2">DJ57</strain>
    </source>
</reference>
<dbReference type="EMBL" id="LVYD01000113">
    <property type="protein sequence ID" value="OQP57702.1"/>
    <property type="molecule type" value="Genomic_DNA"/>
</dbReference>
<sequence length="149" mass="17528">MKTIFDKTTRDQLIARINNLNEGCAAQWGKMDPGQMLDHCIRYEEMMLGRIKCKRSFSGLLFGRMVLKSLLKDENQIRQNMPTVPEIRIKNNFSGDIALRKEKWIALIEDCGRLPDQDFIHPFFGRMTKEQVGRLSYKHTDHHLRQFNC</sequence>
<dbReference type="SUPFAM" id="SSF109854">
    <property type="entry name" value="DinB/YfiT-like putative metalloenzymes"/>
    <property type="match status" value="1"/>
</dbReference>
<evidence type="ECO:0000313" key="1">
    <source>
        <dbReference type="EMBL" id="OQP57702.1"/>
    </source>
</evidence>
<keyword evidence="2" id="KW-1185">Reference proteome</keyword>
<comment type="caution">
    <text evidence="1">The sequence shown here is derived from an EMBL/GenBank/DDBJ whole genome shotgun (WGS) entry which is preliminary data.</text>
</comment>
<proteinExistence type="predicted"/>
<dbReference type="STRING" id="1703345.A3860_08705"/>
<dbReference type="InterPro" id="IPR034660">
    <property type="entry name" value="DinB/YfiT-like"/>
</dbReference>
<accession>A0A1V9FH73</accession>
<dbReference type="InterPro" id="IPR011463">
    <property type="entry name" value="DUF1569"/>
</dbReference>
<dbReference type="OrthoDB" id="2599194at2"/>
<dbReference type="Gene3D" id="1.20.120.450">
    <property type="entry name" value="dinb family like domain"/>
    <property type="match status" value="1"/>
</dbReference>
<dbReference type="RefSeq" id="WP_081155602.1">
    <property type="nucleotide sequence ID" value="NZ_LVYD01000113.1"/>
</dbReference>
<organism evidence="1 2">
    <name type="scientific">Niastella vici</name>
    <dbReference type="NCBI Taxonomy" id="1703345"/>
    <lineage>
        <taxon>Bacteria</taxon>
        <taxon>Pseudomonadati</taxon>
        <taxon>Bacteroidota</taxon>
        <taxon>Chitinophagia</taxon>
        <taxon>Chitinophagales</taxon>
        <taxon>Chitinophagaceae</taxon>
        <taxon>Niastella</taxon>
    </lineage>
</organism>
<protein>
    <recommendedName>
        <fullName evidence="3">DUF1569 domain-containing protein</fullName>
    </recommendedName>
</protein>
<evidence type="ECO:0000313" key="2">
    <source>
        <dbReference type="Proteomes" id="UP000192796"/>
    </source>
</evidence>
<dbReference type="AlphaFoldDB" id="A0A1V9FH73"/>